<evidence type="ECO:0000313" key="2">
    <source>
        <dbReference type="EMBL" id="AKQ03970.1"/>
    </source>
</evidence>
<feature type="transmembrane region" description="Helical" evidence="1">
    <location>
        <begin position="20"/>
        <end position="42"/>
    </location>
</feature>
<accession>A0A0H4TAW1</accession>
<sequence length="49" mass="5381">MDLSRNNHALDSTEGSGNLAIILACIAGFFSEILVSASRLNWANTWPFR</sequence>
<name>A0A0H4TAW1_9GAMM</name>
<reference evidence="2" key="1">
    <citation type="journal article" date="2015" name="ISME J.">
        <title>Aquifer environment selects for microbial species cohorts in sediment and groundwater.</title>
        <authorList>
            <person name="Hug L.A."/>
            <person name="Thomas B.C."/>
            <person name="Brown C.T."/>
            <person name="Frischkorn K.R."/>
            <person name="Williams K.H."/>
            <person name="Tringe S.G."/>
            <person name="Banfield J.F."/>
        </authorList>
    </citation>
    <scope>NUCLEOTIDE SEQUENCE</scope>
</reference>
<keyword evidence="1" id="KW-1133">Transmembrane helix</keyword>
<dbReference type="EMBL" id="KT007026">
    <property type="protein sequence ID" value="AKQ03970.1"/>
    <property type="molecule type" value="Genomic_DNA"/>
</dbReference>
<dbReference type="PROSITE" id="PS51257">
    <property type="entry name" value="PROKAR_LIPOPROTEIN"/>
    <property type="match status" value="1"/>
</dbReference>
<keyword evidence="1" id="KW-0472">Membrane</keyword>
<dbReference type="AlphaFoldDB" id="A0A0H4TAW1"/>
<protein>
    <submittedName>
        <fullName evidence="2">Uncharacterized protein</fullName>
    </submittedName>
</protein>
<proteinExistence type="predicted"/>
<keyword evidence="1" id="KW-0812">Transmembrane</keyword>
<evidence type="ECO:0000256" key="1">
    <source>
        <dbReference type="SAM" id="Phobius"/>
    </source>
</evidence>
<organism evidence="2">
    <name type="scientific">uncultured gamma proteobacterium Rifle_16ft_4_minimus_39789</name>
    <dbReference type="NCBI Taxonomy" id="1665200"/>
    <lineage>
        <taxon>Bacteria</taxon>
        <taxon>Pseudomonadati</taxon>
        <taxon>Pseudomonadota</taxon>
        <taxon>Gammaproteobacteria</taxon>
        <taxon>environmental samples</taxon>
    </lineage>
</organism>